<feature type="region of interest" description="Disordered" evidence="1">
    <location>
        <begin position="1"/>
        <end position="25"/>
    </location>
</feature>
<gene>
    <name evidence="2" type="ORF">CEXT_522501</name>
</gene>
<accession>A0AAV4P201</accession>
<name>A0AAV4P201_CAEEX</name>
<proteinExistence type="predicted"/>
<sequence length="72" mass="8268">MASARSIVAEMERKGPNQRMVTGGSDKLEINSSTRIRDQRSCVMYLWKNPQNFSALCMGKEWKLPLPYSLME</sequence>
<dbReference type="EMBL" id="BPLR01021570">
    <property type="protein sequence ID" value="GIX91267.1"/>
    <property type="molecule type" value="Genomic_DNA"/>
</dbReference>
<comment type="caution">
    <text evidence="2">The sequence shown here is derived from an EMBL/GenBank/DDBJ whole genome shotgun (WGS) entry which is preliminary data.</text>
</comment>
<evidence type="ECO:0000256" key="1">
    <source>
        <dbReference type="SAM" id="MobiDB-lite"/>
    </source>
</evidence>
<dbReference type="AlphaFoldDB" id="A0AAV4P201"/>
<evidence type="ECO:0000313" key="2">
    <source>
        <dbReference type="EMBL" id="GIX91267.1"/>
    </source>
</evidence>
<reference evidence="2 3" key="1">
    <citation type="submission" date="2021-06" db="EMBL/GenBank/DDBJ databases">
        <title>Caerostris extrusa draft genome.</title>
        <authorList>
            <person name="Kono N."/>
            <person name="Arakawa K."/>
        </authorList>
    </citation>
    <scope>NUCLEOTIDE SEQUENCE [LARGE SCALE GENOMIC DNA]</scope>
</reference>
<protein>
    <submittedName>
        <fullName evidence="2">Uncharacterized protein</fullName>
    </submittedName>
</protein>
<keyword evidence="3" id="KW-1185">Reference proteome</keyword>
<organism evidence="2 3">
    <name type="scientific">Caerostris extrusa</name>
    <name type="common">Bark spider</name>
    <name type="synonym">Caerostris bankana</name>
    <dbReference type="NCBI Taxonomy" id="172846"/>
    <lineage>
        <taxon>Eukaryota</taxon>
        <taxon>Metazoa</taxon>
        <taxon>Ecdysozoa</taxon>
        <taxon>Arthropoda</taxon>
        <taxon>Chelicerata</taxon>
        <taxon>Arachnida</taxon>
        <taxon>Araneae</taxon>
        <taxon>Araneomorphae</taxon>
        <taxon>Entelegynae</taxon>
        <taxon>Araneoidea</taxon>
        <taxon>Araneidae</taxon>
        <taxon>Caerostris</taxon>
    </lineage>
</organism>
<dbReference type="Proteomes" id="UP001054945">
    <property type="component" value="Unassembled WGS sequence"/>
</dbReference>
<evidence type="ECO:0000313" key="3">
    <source>
        <dbReference type="Proteomes" id="UP001054945"/>
    </source>
</evidence>